<keyword evidence="4 10" id="KW-0548">Nucleotidyltransferase</keyword>
<dbReference type="EMBL" id="DVLY01000089">
    <property type="protein sequence ID" value="HIT97948.1"/>
    <property type="molecule type" value="Genomic_DNA"/>
</dbReference>
<protein>
    <recommendedName>
        <fullName evidence="2">DNA polymerase III subunit alpha</fullName>
        <ecNumber evidence="1">2.7.7.7</ecNumber>
    </recommendedName>
</protein>
<dbReference type="InterPro" id="IPR004013">
    <property type="entry name" value="PHP_dom"/>
</dbReference>
<dbReference type="InterPro" id="IPR036397">
    <property type="entry name" value="RNaseH_sf"/>
</dbReference>
<gene>
    <name evidence="10" type="primary">dnaE</name>
    <name evidence="10" type="ORF">IAC44_03820</name>
</gene>
<dbReference type="Pfam" id="PF07733">
    <property type="entry name" value="DNA_pol3_alpha"/>
    <property type="match status" value="1"/>
</dbReference>
<dbReference type="SUPFAM" id="SSF53098">
    <property type="entry name" value="Ribonuclease H-like"/>
    <property type="match status" value="1"/>
</dbReference>
<sequence length="1469" mass="165612">MYLIFDTETTGLPRNYNAPVSDTDNWPRMVQLAWQLHGPMGELIEAKNFIVRPEGYDIPFNSEKIHGISTERALREGADLAFVLGEFAKAVARARFAVGQNISFDIPVVGCEYFRKGLENPLPRLGVLDTMSEVTANLCKIPGGRGYKFPKLIELHTHLFGEGFSSAHNASADVEATARCFLELVRRGLYTREQLQCEEGYLDDFRRAHPDPIRPIGLNVQPYQPLEEEAAGGKPSGEAGKQTQVQAAVQALEGVPYCHLHNHTQFSILQATTDVDTLVEMAWREGMPAVGITDLGNMYGAFNMTLAIGKLNEKIEKHNKKIEAGEEKGELWTPYQGKVIIGCELYVAEDYKRTRFTKEQPDRRFQQVLLAKNKTGYHNLAMLSTEANTTGLYGTYARVGKELIVQYKDNLIALSGGLQGEVPQLILEAGEHRAEQAFLWWKEQFGDDFYVELVRHGLPEEDHVNKVLLGFARKYGVRVIAQNNTFYARQEDSNAHDILLCIRDGEVQSRPIGRGRDCRFGFPNNEFYFKSQQQMKELFADLPEAIENISHLVDKVENYKLAKPVLLPKFDIPAEFRDPEDEKDGGKRGENAYLRYLTYQGAKKVYPDMDESIRSRIEFELETIAKTGYPGYFLIVQDFIRAARDMGVLVGPGRGSAAGSAVAYCIGITSIDPIKYDLLFERFLNPDRVSLPDIDTDFDDEGRGKIIDWVVEKYGKNQVAQIITYGTMAAKNSIRDTARVMEYTPAQVNELGKMVPDVSLAKLFKLSEAELRDKLKNRQEEIEKAHHIKELASGNDMNAKIINQARVIEGSIRSLGVHACGVIITPSDIREHVPMATAKDSEMLVTQFDNKVVESAGLLKMDFLGLKTLTLINDTINLIEDRFGIRIDPDRIPIDDPKTYELFQRGDTVGVFQYESPGMQKNLRELCPGVFSDLIAMNALYRPGPMEYIPSFIRRKHGLEPITYDLPEMEEYLAETYGITVYQEQVMLLSQKLAGFTKGEADVLRKAMGKKQKAVLAKMKPKFIDQAAEKGHDKAVLEKIWHDWEAFAAYAFNKSHSTCYAWVAYQTAYLKANYPSEYMAAVLSNNMNDIKDITFYMEEARRLGIRILCPDINESKRKFSVTKEGDIRFGLGAVKNVGENAISFILKDRAENGPYTSLFDFTTRVDKSACSRRSIEHFVLSGAFDCFGLNRSQYFALEGKSDTIDKAVRYGEAVRAQRESAQSSLFGDQGDDTFRMEPPHIPACEEWPDLDKLKRERDVVGLFISSHPLDRYRCILDNYCTVNLEQLADIDRFVGQEVAFGGMITRSENFTARNGNPCGSYTLEDVNASFELRLYVEKYASFSPFLFENAMVFIRASVLKGWENKATGQVGRPRLVINSVQLLSEVARNTPKKVIVTVDVADIDADFITSLRQVLQGSDGYCPVEVRVEDRATGLALSMPVRTMKVELTREVLARLETLSGRQVRLESA</sequence>
<dbReference type="Pfam" id="PF17657">
    <property type="entry name" value="DNA_pol3_finger"/>
    <property type="match status" value="1"/>
</dbReference>
<dbReference type="InterPro" id="IPR029460">
    <property type="entry name" value="DNAPol_HHH"/>
</dbReference>
<feature type="domain" description="Exonuclease" evidence="8">
    <location>
        <begin position="1"/>
        <end position="190"/>
    </location>
</feature>
<dbReference type="Pfam" id="PF02811">
    <property type="entry name" value="PHP"/>
    <property type="match status" value="1"/>
</dbReference>
<comment type="catalytic activity">
    <reaction evidence="7">
        <text>DNA(n) + a 2'-deoxyribonucleoside 5'-triphosphate = DNA(n+1) + diphosphate</text>
        <dbReference type="Rhea" id="RHEA:22508"/>
        <dbReference type="Rhea" id="RHEA-COMP:17339"/>
        <dbReference type="Rhea" id="RHEA-COMP:17340"/>
        <dbReference type="ChEBI" id="CHEBI:33019"/>
        <dbReference type="ChEBI" id="CHEBI:61560"/>
        <dbReference type="ChEBI" id="CHEBI:173112"/>
        <dbReference type="EC" id="2.7.7.7"/>
    </reaction>
</comment>
<proteinExistence type="predicted"/>
<feature type="domain" description="Polymerase/histidinol phosphatase N-terminal" evidence="9">
    <location>
        <begin position="258"/>
        <end position="349"/>
    </location>
</feature>
<reference evidence="10" key="2">
    <citation type="journal article" date="2021" name="PeerJ">
        <title>Extensive microbial diversity within the chicken gut microbiome revealed by metagenomics and culture.</title>
        <authorList>
            <person name="Gilroy R."/>
            <person name="Ravi A."/>
            <person name="Getino M."/>
            <person name="Pursley I."/>
            <person name="Horton D.L."/>
            <person name="Alikhan N.F."/>
            <person name="Baker D."/>
            <person name="Gharbi K."/>
            <person name="Hall N."/>
            <person name="Watson M."/>
            <person name="Adriaenssens E.M."/>
            <person name="Foster-Nyarko E."/>
            <person name="Jarju S."/>
            <person name="Secka A."/>
            <person name="Antonio M."/>
            <person name="Oren A."/>
            <person name="Chaudhuri R.R."/>
            <person name="La Ragione R."/>
            <person name="Hildebrand F."/>
            <person name="Pallen M.J."/>
        </authorList>
    </citation>
    <scope>NUCLEOTIDE SEQUENCE</scope>
    <source>
        <strain evidence="10">1383</strain>
    </source>
</reference>
<dbReference type="GO" id="GO:0003676">
    <property type="term" value="F:nucleic acid binding"/>
    <property type="evidence" value="ECO:0007669"/>
    <property type="project" value="InterPro"/>
</dbReference>
<evidence type="ECO:0000256" key="6">
    <source>
        <dbReference type="ARBA" id="ARBA00022932"/>
    </source>
</evidence>
<dbReference type="Gene3D" id="3.30.420.10">
    <property type="entry name" value="Ribonuclease H-like superfamily/Ribonuclease H"/>
    <property type="match status" value="1"/>
</dbReference>
<evidence type="ECO:0000259" key="9">
    <source>
        <dbReference type="SMART" id="SM00481"/>
    </source>
</evidence>
<evidence type="ECO:0000313" key="11">
    <source>
        <dbReference type="Proteomes" id="UP000824161"/>
    </source>
</evidence>
<dbReference type="GO" id="GO:0003887">
    <property type="term" value="F:DNA-directed DNA polymerase activity"/>
    <property type="evidence" value="ECO:0007669"/>
    <property type="project" value="UniProtKB-KW"/>
</dbReference>
<dbReference type="Pfam" id="PF00929">
    <property type="entry name" value="RNase_T"/>
    <property type="match status" value="1"/>
</dbReference>
<dbReference type="InterPro" id="IPR011708">
    <property type="entry name" value="DNA_pol3_alpha_NTPase_dom"/>
</dbReference>
<organism evidence="10 11">
    <name type="scientific">Candidatus Merdimorpha stercoravium</name>
    <dbReference type="NCBI Taxonomy" id="2840863"/>
    <lineage>
        <taxon>Bacteria</taxon>
        <taxon>Pseudomonadati</taxon>
        <taxon>Bacteroidota</taxon>
        <taxon>Flavobacteriia</taxon>
        <taxon>Flavobacteriales</taxon>
        <taxon>Candidatus Merdimorpha</taxon>
    </lineage>
</organism>
<dbReference type="InterPro" id="IPR040982">
    <property type="entry name" value="DNA_pol3_finger"/>
</dbReference>
<dbReference type="GO" id="GO:0008408">
    <property type="term" value="F:3'-5' exonuclease activity"/>
    <property type="evidence" value="ECO:0007669"/>
    <property type="project" value="InterPro"/>
</dbReference>
<dbReference type="Proteomes" id="UP000824161">
    <property type="component" value="Unassembled WGS sequence"/>
</dbReference>
<evidence type="ECO:0000256" key="3">
    <source>
        <dbReference type="ARBA" id="ARBA00022679"/>
    </source>
</evidence>
<dbReference type="InterPro" id="IPR041931">
    <property type="entry name" value="DNA_pol3_alpha_thumb_dom"/>
</dbReference>
<dbReference type="CDD" id="cd04485">
    <property type="entry name" value="DnaE_OBF"/>
    <property type="match status" value="1"/>
</dbReference>
<dbReference type="InterPro" id="IPR003141">
    <property type="entry name" value="Pol/His_phosphatase_N"/>
</dbReference>
<comment type="caution">
    <text evidence="10">The sequence shown here is derived from an EMBL/GenBank/DDBJ whole genome shotgun (WGS) entry which is preliminary data.</text>
</comment>
<dbReference type="InterPro" id="IPR012337">
    <property type="entry name" value="RNaseH-like_sf"/>
</dbReference>
<dbReference type="Pfam" id="PF14579">
    <property type="entry name" value="HHH_6"/>
    <property type="match status" value="1"/>
</dbReference>
<dbReference type="CDD" id="cd06127">
    <property type="entry name" value="DEDDh"/>
    <property type="match status" value="1"/>
</dbReference>
<dbReference type="InterPro" id="IPR013520">
    <property type="entry name" value="Ribonucl_H"/>
</dbReference>
<keyword evidence="5" id="KW-0235">DNA replication</keyword>
<dbReference type="InterPro" id="IPR004805">
    <property type="entry name" value="DnaE2/DnaE/PolC"/>
</dbReference>
<name>A0A9D1H944_9FLAO</name>
<dbReference type="NCBIfam" id="NF004226">
    <property type="entry name" value="PRK05673.1"/>
    <property type="match status" value="1"/>
</dbReference>
<dbReference type="Gene3D" id="3.20.20.140">
    <property type="entry name" value="Metal-dependent hydrolases"/>
    <property type="match status" value="1"/>
</dbReference>
<dbReference type="SMART" id="SM00479">
    <property type="entry name" value="EXOIII"/>
    <property type="match status" value="1"/>
</dbReference>
<dbReference type="PANTHER" id="PTHR32294">
    <property type="entry name" value="DNA POLYMERASE III SUBUNIT ALPHA"/>
    <property type="match status" value="1"/>
</dbReference>
<evidence type="ECO:0000256" key="1">
    <source>
        <dbReference type="ARBA" id="ARBA00012417"/>
    </source>
</evidence>
<evidence type="ECO:0000256" key="2">
    <source>
        <dbReference type="ARBA" id="ARBA00019114"/>
    </source>
</evidence>
<dbReference type="GO" id="GO:0006260">
    <property type="term" value="P:DNA replication"/>
    <property type="evidence" value="ECO:0007669"/>
    <property type="project" value="UniProtKB-KW"/>
</dbReference>
<dbReference type="EC" id="2.7.7.7" evidence="1"/>
<dbReference type="NCBIfam" id="TIGR00594">
    <property type="entry name" value="polc"/>
    <property type="match status" value="1"/>
</dbReference>
<evidence type="ECO:0000256" key="7">
    <source>
        <dbReference type="ARBA" id="ARBA00049244"/>
    </source>
</evidence>
<dbReference type="SMART" id="SM00481">
    <property type="entry name" value="POLIIIAc"/>
    <property type="match status" value="1"/>
</dbReference>
<keyword evidence="3 10" id="KW-0808">Transferase</keyword>
<evidence type="ECO:0000256" key="4">
    <source>
        <dbReference type="ARBA" id="ARBA00022695"/>
    </source>
</evidence>
<dbReference type="PANTHER" id="PTHR32294:SF0">
    <property type="entry name" value="DNA POLYMERASE III SUBUNIT ALPHA"/>
    <property type="match status" value="1"/>
</dbReference>
<dbReference type="Gene3D" id="1.10.150.870">
    <property type="match status" value="1"/>
</dbReference>
<evidence type="ECO:0000313" key="10">
    <source>
        <dbReference type="EMBL" id="HIT97948.1"/>
    </source>
</evidence>
<keyword evidence="6" id="KW-0239">DNA-directed DNA polymerase</keyword>
<evidence type="ECO:0000256" key="5">
    <source>
        <dbReference type="ARBA" id="ARBA00022705"/>
    </source>
</evidence>
<evidence type="ECO:0000259" key="8">
    <source>
        <dbReference type="SMART" id="SM00479"/>
    </source>
</evidence>
<accession>A0A9D1H944</accession>
<dbReference type="Gene3D" id="1.10.10.1600">
    <property type="entry name" value="Bacterial DNA polymerase III alpha subunit, thumb domain"/>
    <property type="match status" value="1"/>
</dbReference>
<reference evidence="10" key="1">
    <citation type="submission" date="2020-10" db="EMBL/GenBank/DDBJ databases">
        <authorList>
            <person name="Gilroy R."/>
        </authorList>
    </citation>
    <scope>NUCLEOTIDE SEQUENCE</scope>
    <source>
        <strain evidence="10">1383</strain>
    </source>
</reference>